<dbReference type="Gene3D" id="6.10.340.10">
    <property type="match status" value="1"/>
</dbReference>
<keyword evidence="6" id="KW-0808">Transferase</keyword>
<evidence type="ECO:0000256" key="2">
    <source>
        <dbReference type="ARBA" id="ARBA00001968"/>
    </source>
</evidence>
<dbReference type="GO" id="GO:0000155">
    <property type="term" value="F:phosphorelay sensor kinase activity"/>
    <property type="evidence" value="ECO:0007669"/>
    <property type="project" value="InterPro"/>
</dbReference>
<keyword evidence="5" id="KW-0597">Phosphoprotein</keyword>
<dbReference type="SUPFAM" id="SSF55874">
    <property type="entry name" value="ATPase domain of HSP90 chaperone/DNA topoisomerase II/histidine kinase"/>
    <property type="match status" value="1"/>
</dbReference>
<accession>A0A367F9V6</accession>
<dbReference type="CDD" id="cd00075">
    <property type="entry name" value="HATPase"/>
    <property type="match status" value="1"/>
</dbReference>
<protein>
    <recommendedName>
        <fullName evidence="4">histidine kinase</fullName>
        <ecNumber evidence="4">2.7.13.3</ecNumber>
    </recommendedName>
</protein>
<dbReference type="Gene3D" id="3.30.565.10">
    <property type="entry name" value="Histidine kinase-like ATPase, C-terminal domain"/>
    <property type="match status" value="1"/>
</dbReference>
<dbReference type="InterPro" id="IPR003661">
    <property type="entry name" value="HisK_dim/P_dom"/>
</dbReference>
<comment type="cofactor">
    <cofactor evidence="2">
        <name>a divalent metal cation</name>
        <dbReference type="ChEBI" id="CHEBI:60240"/>
    </cofactor>
</comment>
<dbReference type="PROSITE" id="PS50885">
    <property type="entry name" value="HAMP"/>
    <property type="match status" value="1"/>
</dbReference>
<keyword evidence="9" id="KW-1133">Transmembrane helix</keyword>
<dbReference type="InterPro" id="IPR005467">
    <property type="entry name" value="His_kinase_dom"/>
</dbReference>
<keyword evidence="16" id="KW-1185">Reference proteome</keyword>
<evidence type="ECO:0000259" key="14">
    <source>
        <dbReference type="PROSITE" id="PS50885"/>
    </source>
</evidence>
<evidence type="ECO:0000256" key="3">
    <source>
        <dbReference type="ARBA" id="ARBA00004236"/>
    </source>
</evidence>
<evidence type="ECO:0000256" key="7">
    <source>
        <dbReference type="ARBA" id="ARBA00022692"/>
    </source>
</evidence>
<keyword evidence="7" id="KW-0812">Transmembrane</keyword>
<dbReference type="RefSeq" id="WP_114020739.1">
    <property type="nucleotide sequence ID" value="NZ_QOIN01000029.1"/>
</dbReference>
<dbReference type="Pfam" id="PF02518">
    <property type="entry name" value="HATPase_c"/>
    <property type="match status" value="1"/>
</dbReference>
<feature type="domain" description="HAMP" evidence="14">
    <location>
        <begin position="225"/>
        <end position="287"/>
    </location>
</feature>
<evidence type="ECO:0000256" key="4">
    <source>
        <dbReference type="ARBA" id="ARBA00012438"/>
    </source>
</evidence>
<dbReference type="Pfam" id="PF00672">
    <property type="entry name" value="HAMP"/>
    <property type="match status" value="1"/>
</dbReference>
<comment type="catalytic activity">
    <reaction evidence="1">
        <text>ATP + protein L-histidine = ADP + protein N-phospho-L-histidine.</text>
        <dbReference type="EC" id="2.7.13.3"/>
    </reaction>
</comment>
<sequence>MPSLRALPSLRVLPGFLGRPRPPRLLRTRLVLCVLALIAVVAAVIGTVTTISLHSHLYRQLDDQLAEVAVRAAGPGPPGHGAPPDGDRLRFLTMGGQPLGTVGAVAPSGSGGSGRDSGGTKVLRAGISVQDDSAPTGHGVAVEPLPQEQRSALAHAPRDGEPHTAELPGEGTYRVRSVPVDGGTLLVGLPASGVQDTVSTLVVTEVCVACAGLIAAALVGTASVRLALRPLARVAQTATRVSRLPLHEGEVRLRERVPLRDTDPRSEVGQVAAALNRMLGHVGAALAARHESETRVRRFVADASHELRTPLASIRGYAELTRRGREEVGPQTRYALARVEAESERMTDLVEDLLLLARLDAGRPLSRSEVDLSALVVDAVSDSRAAGPDHRWQLDLPDIPVVVPGDAARLRQVLANLLTNARTHTPEGTVVTARLRHVPAAPGLPPPPDGGAPSGTAEIRVEDDGPGIPAEALPVVFERFARADASRSRAQGSTGLGLAIVRAVVAAHGGRVSAHSSPGRTVFTVGLPLGEGRAAAPPTPADDPPDPGGTAPVHERPPGAPPSDCA</sequence>
<dbReference type="InterPro" id="IPR036890">
    <property type="entry name" value="HATPase_C_sf"/>
</dbReference>
<dbReference type="InterPro" id="IPR003660">
    <property type="entry name" value="HAMP_dom"/>
</dbReference>
<dbReference type="InterPro" id="IPR003594">
    <property type="entry name" value="HATPase_dom"/>
</dbReference>
<evidence type="ECO:0000256" key="10">
    <source>
        <dbReference type="ARBA" id="ARBA00023012"/>
    </source>
</evidence>
<evidence type="ECO:0000256" key="1">
    <source>
        <dbReference type="ARBA" id="ARBA00000085"/>
    </source>
</evidence>
<dbReference type="InterPro" id="IPR004358">
    <property type="entry name" value="Sig_transdc_His_kin-like_C"/>
</dbReference>
<feature type="region of interest" description="Disordered" evidence="12">
    <location>
        <begin position="528"/>
        <end position="566"/>
    </location>
</feature>
<evidence type="ECO:0000259" key="13">
    <source>
        <dbReference type="PROSITE" id="PS50109"/>
    </source>
</evidence>
<dbReference type="InterPro" id="IPR050428">
    <property type="entry name" value="TCS_sensor_his_kinase"/>
</dbReference>
<dbReference type="SUPFAM" id="SSF47384">
    <property type="entry name" value="Homodimeric domain of signal transducing histidine kinase"/>
    <property type="match status" value="1"/>
</dbReference>
<dbReference type="InterPro" id="IPR036097">
    <property type="entry name" value="HisK_dim/P_sf"/>
</dbReference>
<dbReference type="EMBL" id="QOIN01000029">
    <property type="protein sequence ID" value="RCG27166.1"/>
    <property type="molecule type" value="Genomic_DNA"/>
</dbReference>
<dbReference type="Gene3D" id="1.10.287.130">
    <property type="match status" value="1"/>
</dbReference>
<name>A0A367F9V6_9ACTN</name>
<keyword evidence="8 15" id="KW-0418">Kinase</keyword>
<evidence type="ECO:0000256" key="5">
    <source>
        <dbReference type="ARBA" id="ARBA00022553"/>
    </source>
</evidence>
<proteinExistence type="predicted"/>
<evidence type="ECO:0000313" key="15">
    <source>
        <dbReference type="EMBL" id="RCG27166.1"/>
    </source>
</evidence>
<evidence type="ECO:0000313" key="16">
    <source>
        <dbReference type="Proteomes" id="UP000252914"/>
    </source>
</evidence>
<dbReference type="PROSITE" id="PS50109">
    <property type="entry name" value="HIS_KIN"/>
    <property type="match status" value="1"/>
</dbReference>
<dbReference type="PRINTS" id="PR00344">
    <property type="entry name" value="BCTRLSENSOR"/>
</dbReference>
<dbReference type="PANTHER" id="PTHR45436:SF5">
    <property type="entry name" value="SENSOR HISTIDINE KINASE TRCS"/>
    <property type="match status" value="1"/>
</dbReference>
<dbReference type="SMART" id="SM00304">
    <property type="entry name" value="HAMP"/>
    <property type="match status" value="1"/>
</dbReference>
<dbReference type="GO" id="GO:0005509">
    <property type="term" value="F:calcium ion binding"/>
    <property type="evidence" value="ECO:0007669"/>
    <property type="project" value="UniProtKB-ARBA"/>
</dbReference>
<dbReference type="Pfam" id="PF00512">
    <property type="entry name" value="HisKA"/>
    <property type="match status" value="1"/>
</dbReference>
<dbReference type="FunFam" id="1.10.287.130:FF:000001">
    <property type="entry name" value="Two-component sensor histidine kinase"/>
    <property type="match status" value="1"/>
</dbReference>
<evidence type="ECO:0000256" key="9">
    <source>
        <dbReference type="ARBA" id="ARBA00022989"/>
    </source>
</evidence>
<dbReference type="GO" id="GO:0005886">
    <property type="term" value="C:plasma membrane"/>
    <property type="evidence" value="ECO:0007669"/>
    <property type="project" value="UniProtKB-SubCell"/>
</dbReference>
<keyword evidence="10" id="KW-0902">Two-component regulatory system</keyword>
<feature type="domain" description="Histidine kinase" evidence="13">
    <location>
        <begin position="302"/>
        <end position="531"/>
    </location>
</feature>
<evidence type="ECO:0000256" key="12">
    <source>
        <dbReference type="SAM" id="MobiDB-lite"/>
    </source>
</evidence>
<dbReference type="CDD" id="cd06225">
    <property type="entry name" value="HAMP"/>
    <property type="match status" value="1"/>
</dbReference>
<evidence type="ECO:0000256" key="11">
    <source>
        <dbReference type="ARBA" id="ARBA00023136"/>
    </source>
</evidence>
<dbReference type="PANTHER" id="PTHR45436">
    <property type="entry name" value="SENSOR HISTIDINE KINASE YKOH"/>
    <property type="match status" value="1"/>
</dbReference>
<dbReference type="EC" id="2.7.13.3" evidence="4"/>
<evidence type="ECO:0000256" key="6">
    <source>
        <dbReference type="ARBA" id="ARBA00022679"/>
    </source>
</evidence>
<dbReference type="AlphaFoldDB" id="A0A367F9V6"/>
<dbReference type="SMART" id="SM00388">
    <property type="entry name" value="HisKA"/>
    <property type="match status" value="1"/>
</dbReference>
<comment type="caution">
    <text evidence="15">The sequence shown here is derived from an EMBL/GenBank/DDBJ whole genome shotgun (WGS) entry which is preliminary data.</text>
</comment>
<gene>
    <name evidence="15" type="ORF">DTL70_05625</name>
</gene>
<dbReference type="CDD" id="cd00082">
    <property type="entry name" value="HisKA"/>
    <property type="match status" value="1"/>
</dbReference>
<dbReference type="FunFam" id="3.30.565.10:FF:000006">
    <property type="entry name" value="Sensor histidine kinase WalK"/>
    <property type="match status" value="1"/>
</dbReference>
<comment type="subcellular location">
    <subcellularLocation>
        <location evidence="3">Cell membrane</location>
    </subcellularLocation>
</comment>
<feature type="region of interest" description="Disordered" evidence="12">
    <location>
        <begin position="150"/>
        <end position="169"/>
    </location>
</feature>
<dbReference type="Proteomes" id="UP000252914">
    <property type="component" value="Unassembled WGS sequence"/>
</dbReference>
<organism evidence="15 16">
    <name type="scientific">Streptomyces diacarni</name>
    <dbReference type="NCBI Taxonomy" id="2800381"/>
    <lineage>
        <taxon>Bacteria</taxon>
        <taxon>Bacillati</taxon>
        <taxon>Actinomycetota</taxon>
        <taxon>Actinomycetes</taxon>
        <taxon>Kitasatosporales</taxon>
        <taxon>Streptomycetaceae</taxon>
        <taxon>Streptomyces</taxon>
    </lineage>
</organism>
<reference evidence="15 16" key="1">
    <citation type="submission" date="2018-06" db="EMBL/GenBank/DDBJ databases">
        <title>Streptomyces reniochalinae sp. nov. and Streptomyces diacarnus sp. nov. from marine sponges.</title>
        <authorList>
            <person name="Li L."/>
        </authorList>
    </citation>
    <scope>NUCLEOTIDE SEQUENCE [LARGE SCALE GENOMIC DNA]</scope>
    <source>
        <strain evidence="15 16">LHW51701</strain>
    </source>
</reference>
<evidence type="ECO:0000256" key="8">
    <source>
        <dbReference type="ARBA" id="ARBA00022777"/>
    </source>
</evidence>
<keyword evidence="11" id="KW-0472">Membrane</keyword>
<dbReference type="SMART" id="SM00387">
    <property type="entry name" value="HATPase_c"/>
    <property type="match status" value="1"/>
</dbReference>